<evidence type="ECO:0000313" key="2">
    <source>
        <dbReference type="WBParaSite" id="GPLIN_000056500"/>
    </source>
</evidence>
<evidence type="ECO:0000313" key="1">
    <source>
        <dbReference type="Proteomes" id="UP000050741"/>
    </source>
</evidence>
<reference evidence="2" key="2">
    <citation type="submission" date="2016-06" db="UniProtKB">
        <authorList>
            <consortium name="WormBaseParasite"/>
        </authorList>
    </citation>
    <scope>IDENTIFICATION</scope>
</reference>
<dbReference type="AlphaFoldDB" id="A0A183BIY6"/>
<dbReference type="InterPro" id="IPR012292">
    <property type="entry name" value="Globin/Proto"/>
</dbReference>
<accession>A0A183BIY6</accession>
<dbReference type="WBParaSite" id="GPLIN_000056500">
    <property type="protein sequence ID" value="GPLIN_000056500"/>
    <property type="gene ID" value="GPLIN_000056500"/>
</dbReference>
<organism evidence="1 2">
    <name type="scientific">Globodera pallida</name>
    <name type="common">Potato cyst nematode worm</name>
    <name type="synonym">Heterodera pallida</name>
    <dbReference type="NCBI Taxonomy" id="36090"/>
    <lineage>
        <taxon>Eukaryota</taxon>
        <taxon>Metazoa</taxon>
        <taxon>Ecdysozoa</taxon>
        <taxon>Nematoda</taxon>
        <taxon>Chromadorea</taxon>
        <taxon>Rhabditida</taxon>
        <taxon>Tylenchina</taxon>
        <taxon>Tylenchomorpha</taxon>
        <taxon>Tylenchoidea</taxon>
        <taxon>Heteroderidae</taxon>
        <taxon>Heteroderinae</taxon>
        <taxon>Globodera</taxon>
    </lineage>
</organism>
<reference evidence="1" key="1">
    <citation type="submission" date="2014-05" db="EMBL/GenBank/DDBJ databases">
        <title>The genome and life-stage specific transcriptomes of Globodera pallida elucidate key aspects of plant parasitism by a cyst nematode.</title>
        <authorList>
            <person name="Cotton J.A."/>
            <person name="Lilley C.J."/>
            <person name="Jones L.M."/>
            <person name="Kikuchi T."/>
            <person name="Reid A.J."/>
            <person name="Thorpe P."/>
            <person name="Tsai I.J."/>
            <person name="Beasley H."/>
            <person name="Blok V."/>
            <person name="Cock P.J.A."/>
            <person name="Van den Akker S.E."/>
            <person name="Holroyd N."/>
            <person name="Hunt M."/>
            <person name="Mantelin S."/>
            <person name="Naghra H."/>
            <person name="Pain A."/>
            <person name="Palomares-Rius J.E."/>
            <person name="Zarowiecki M."/>
            <person name="Berriman M."/>
            <person name="Jones J.T."/>
            <person name="Urwin P.E."/>
        </authorList>
    </citation>
    <scope>NUCLEOTIDE SEQUENCE [LARGE SCALE GENOMIC DNA]</scope>
    <source>
        <strain evidence="1">Lindley</strain>
    </source>
</reference>
<name>A0A183BIY6_GLOPA</name>
<protein>
    <submittedName>
        <fullName evidence="2">Uncharacterized protein</fullName>
    </submittedName>
</protein>
<dbReference type="GO" id="GO:0020037">
    <property type="term" value="F:heme binding"/>
    <property type="evidence" value="ECO:0007669"/>
    <property type="project" value="InterPro"/>
</dbReference>
<sequence>MDDEFRDRPSTFLRISRSFFRFPAFLRERVQVNSTSRSCPGSKIASPLLETASPSSIAPSISFSTNGSSSPAAVSSVIEEKGELLSRDEIKLISKTLNCALKELDFGNEIVVRLLNDKRSLFKSLLARCAKQAYDIEVFDPKSLARFCPRAVRVGDGVTRFFENFAIVFEKGLGIVELEHKLAELCRANGQLHYRMKVWFQAENWLCVKRSVVDTVIEAHSKQYDTFCAGGAARNVRTVELVWMKLMQAVIMWMKQGFLEVAVSSVIEEKGELLSRDEIKLISKTLNWSLFKSLLARCAKQAYDIEVFDPKSLARFCPRAVRVGDGVTRFFENFAIVFEKGLGIVELEHKLAELCRANGQLHYRMKVWFQAENWLCVKRSVVDTVIEAHSKQYDTFCAGGGSARNVRTVELVWMKLMQAVIMWMKQGFLEAALCQKEDQEDEHL</sequence>
<dbReference type="GO" id="GO:0019825">
    <property type="term" value="F:oxygen binding"/>
    <property type="evidence" value="ECO:0007669"/>
    <property type="project" value="InterPro"/>
</dbReference>
<dbReference type="Proteomes" id="UP000050741">
    <property type="component" value="Unassembled WGS sequence"/>
</dbReference>
<dbReference type="Gene3D" id="1.10.490.10">
    <property type="entry name" value="Globins"/>
    <property type="match status" value="2"/>
</dbReference>
<proteinExistence type="predicted"/>
<keyword evidence="1" id="KW-1185">Reference proteome</keyword>